<feature type="chain" id="PRO_5037358864" description="Lipoprotein" evidence="1">
    <location>
        <begin position="24"/>
        <end position="110"/>
    </location>
</feature>
<comment type="caution">
    <text evidence="2">The sequence shown here is derived from an EMBL/GenBank/DDBJ whole genome shotgun (WGS) entry which is preliminary data.</text>
</comment>
<feature type="signal peptide" evidence="1">
    <location>
        <begin position="1"/>
        <end position="23"/>
    </location>
</feature>
<protein>
    <recommendedName>
        <fullName evidence="4">Lipoprotein</fullName>
    </recommendedName>
</protein>
<keyword evidence="1" id="KW-0732">Signal</keyword>
<keyword evidence="3" id="KW-1185">Reference proteome</keyword>
<dbReference type="AlphaFoldDB" id="A0A934R9H5"/>
<accession>A0A934R9H5</accession>
<name>A0A934R9H5_9BACT</name>
<reference evidence="2" key="1">
    <citation type="submission" date="2021-01" db="EMBL/GenBank/DDBJ databases">
        <title>Modified the classification status of verrucomicrobia.</title>
        <authorList>
            <person name="Feng X."/>
        </authorList>
    </citation>
    <scope>NUCLEOTIDE SEQUENCE</scope>
    <source>
        <strain evidence="2">JCM 18052</strain>
    </source>
</reference>
<evidence type="ECO:0000313" key="2">
    <source>
        <dbReference type="EMBL" id="MBK1818383.1"/>
    </source>
</evidence>
<organism evidence="2 3">
    <name type="scientific">Luteolibacter yonseiensis</name>
    <dbReference type="NCBI Taxonomy" id="1144680"/>
    <lineage>
        <taxon>Bacteria</taxon>
        <taxon>Pseudomonadati</taxon>
        <taxon>Verrucomicrobiota</taxon>
        <taxon>Verrucomicrobiia</taxon>
        <taxon>Verrucomicrobiales</taxon>
        <taxon>Verrucomicrobiaceae</taxon>
        <taxon>Luteolibacter</taxon>
    </lineage>
</organism>
<dbReference type="RefSeq" id="WP_200353330.1">
    <property type="nucleotide sequence ID" value="NZ_BAABHZ010000002.1"/>
</dbReference>
<evidence type="ECO:0000313" key="3">
    <source>
        <dbReference type="Proteomes" id="UP000600139"/>
    </source>
</evidence>
<sequence>MKPISAATLVILPLMFSACCSNARPRFWKVRDGSAGGLAYTVDTIGVPTGSLQPPDIRYVDGAGKYVDVRKPKVVREITEQEWKTATSGARYSLFYCGLRRACWAKTRER</sequence>
<proteinExistence type="predicted"/>
<dbReference type="EMBL" id="JAENIK010000013">
    <property type="protein sequence ID" value="MBK1818383.1"/>
    <property type="molecule type" value="Genomic_DNA"/>
</dbReference>
<dbReference type="Proteomes" id="UP000600139">
    <property type="component" value="Unassembled WGS sequence"/>
</dbReference>
<gene>
    <name evidence="2" type="ORF">JIN84_22380</name>
</gene>
<evidence type="ECO:0000256" key="1">
    <source>
        <dbReference type="SAM" id="SignalP"/>
    </source>
</evidence>
<evidence type="ECO:0008006" key="4">
    <source>
        <dbReference type="Google" id="ProtNLM"/>
    </source>
</evidence>
<dbReference type="PROSITE" id="PS51257">
    <property type="entry name" value="PROKAR_LIPOPROTEIN"/>
    <property type="match status" value="1"/>
</dbReference>